<accession>A0A9P7FND3</accession>
<comment type="caution">
    <text evidence="1">The sequence shown here is derived from an EMBL/GenBank/DDBJ whole genome shotgun (WGS) entry which is preliminary data.</text>
</comment>
<sequence>MWPQFILNSFARVHADADESAYYGAWNSVLNFCFKIEEGYEISPQKVVGQISAGEKDSIDFVVSYTITKNEATIFFVEVKAQKYLPGLYARREADIQMRNRFAQLYDSSPSMMHGVSTFGSRLCFYLFDKGTGRITPARAAEPSADFVVDTAPLEFWDEDICQPAGHDKFMKIVNSAKMIGLAE</sequence>
<keyword evidence="2" id="KW-1185">Reference proteome</keyword>
<proteinExistence type="predicted"/>
<reference evidence="1" key="2">
    <citation type="submission" date="2021-10" db="EMBL/GenBank/DDBJ databases">
        <title>Phylogenomics reveals ancestral predisposition of the termite-cultivated fungus Termitomyces towards a domesticated lifestyle.</title>
        <authorList>
            <person name="Auxier B."/>
            <person name="Grum-Grzhimaylo A."/>
            <person name="Cardenas M.E."/>
            <person name="Lodge J.D."/>
            <person name="Laessoe T."/>
            <person name="Pedersen O."/>
            <person name="Smith M.E."/>
            <person name="Kuyper T.W."/>
            <person name="Franco-Molano E.A."/>
            <person name="Baroni T.J."/>
            <person name="Aanen D.K."/>
        </authorList>
    </citation>
    <scope>NUCLEOTIDE SEQUENCE</scope>
    <source>
        <strain evidence="1">D49</strain>
    </source>
</reference>
<name>A0A9P7FND3_9AGAR</name>
<evidence type="ECO:0000313" key="1">
    <source>
        <dbReference type="EMBL" id="KAG5634175.1"/>
    </source>
</evidence>
<dbReference type="AlphaFoldDB" id="A0A9P7FND3"/>
<protein>
    <submittedName>
        <fullName evidence="1">Uncharacterized protein</fullName>
    </submittedName>
</protein>
<organism evidence="1 2">
    <name type="scientific">Sphagnurus paluster</name>
    <dbReference type="NCBI Taxonomy" id="117069"/>
    <lineage>
        <taxon>Eukaryota</taxon>
        <taxon>Fungi</taxon>
        <taxon>Dikarya</taxon>
        <taxon>Basidiomycota</taxon>
        <taxon>Agaricomycotina</taxon>
        <taxon>Agaricomycetes</taxon>
        <taxon>Agaricomycetidae</taxon>
        <taxon>Agaricales</taxon>
        <taxon>Tricholomatineae</taxon>
        <taxon>Lyophyllaceae</taxon>
        <taxon>Sphagnurus</taxon>
    </lineage>
</organism>
<gene>
    <name evidence="1" type="ORF">H0H81_003058</name>
</gene>
<feature type="non-terminal residue" evidence="1">
    <location>
        <position position="184"/>
    </location>
</feature>
<evidence type="ECO:0000313" key="2">
    <source>
        <dbReference type="Proteomes" id="UP000717328"/>
    </source>
</evidence>
<dbReference type="Proteomes" id="UP000717328">
    <property type="component" value="Unassembled WGS sequence"/>
</dbReference>
<reference evidence="1" key="1">
    <citation type="submission" date="2021-02" db="EMBL/GenBank/DDBJ databases">
        <authorList>
            <person name="Nieuwenhuis M."/>
            <person name="Van De Peppel L.J.J."/>
        </authorList>
    </citation>
    <scope>NUCLEOTIDE SEQUENCE</scope>
    <source>
        <strain evidence="1">D49</strain>
    </source>
</reference>
<dbReference type="OrthoDB" id="5362978at2759"/>
<dbReference type="EMBL" id="JABCKI010006582">
    <property type="protein sequence ID" value="KAG5634175.1"/>
    <property type="molecule type" value="Genomic_DNA"/>
</dbReference>